<dbReference type="PANTHER" id="PTHR10534">
    <property type="entry name" value="PYRIDOXAL KINASE"/>
    <property type="match status" value="1"/>
</dbReference>
<dbReference type="NCBIfam" id="NF004398">
    <property type="entry name" value="PRK05756.1"/>
    <property type="match status" value="1"/>
</dbReference>
<dbReference type="OrthoDB" id="9800808at2"/>
<dbReference type="SUPFAM" id="SSF53613">
    <property type="entry name" value="Ribokinase-like"/>
    <property type="match status" value="1"/>
</dbReference>
<dbReference type="InterPro" id="IPR013749">
    <property type="entry name" value="PM/HMP-P_kinase-1"/>
</dbReference>
<evidence type="ECO:0000256" key="2">
    <source>
        <dbReference type="ARBA" id="ARBA00022679"/>
    </source>
</evidence>
<keyword evidence="2 7" id="KW-0808">Transferase</keyword>
<evidence type="ECO:0000256" key="3">
    <source>
        <dbReference type="ARBA" id="ARBA00022741"/>
    </source>
</evidence>
<dbReference type="GO" id="GO:0009443">
    <property type="term" value="P:pyridoxal 5'-phosphate salvage"/>
    <property type="evidence" value="ECO:0007669"/>
    <property type="project" value="InterPro"/>
</dbReference>
<protein>
    <recommendedName>
        <fullName evidence="1">pyridoxal kinase</fullName>
        <ecNumber evidence="1">2.7.1.35</ecNumber>
    </recommendedName>
</protein>
<evidence type="ECO:0000256" key="4">
    <source>
        <dbReference type="ARBA" id="ARBA00022777"/>
    </source>
</evidence>
<dbReference type="Gene3D" id="3.40.1190.20">
    <property type="match status" value="1"/>
</dbReference>
<keyword evidence="4 7" id="KW-0418">Kinase</keyword>
<dbReference type="AlphaFoldDB" id="A0A3A8AEW2"/>
<evidence type="ECO:0000313" key="8">
    <source>
        <dbReference type="Proteomes" id="UP000246132"/>
    </source>
</evidence>
<evidence type="ECO:0000259" key="6">
    <source>
        <dbReference type="Pfam" id="PF08543"/>
    </source>
</evidence>
<dbReference type="InterPro" id="IPR029056">
    <property type="entry name" value="Ribokinase-like"/>
</dbReference>
<keyword evidence="8" id="KW-1185">Reference proteome</keyword>
<dbReference type="Pfam" id="PF08543">
    <property type="entry name" value="Phos_pyr_kin"/>
    <property type="match status" value="1"/>
</dbReference>
<sequence>MSGTAHKADVRSGGQPGSVAVISSHVARGAVGNRAAVFAIETLGHPVIAVPTVLLPWHPGHGPATRIVHDNRQFAGFMADLAHGPFAGEIDAVLSGYLGDAGQAAAIAASVAALRSVRPDLVYACDPVIGDESGLYVSGQVARAIAGTLVPVADLATPNRFELAWLSGRVLEDNEAIIDAARALGPPAVLVTSAFAAQPGMTGNLLVLRETAHLAEHAAFDRAPNGTGDLTAALFLAHLVNGRGHLEALRRATASVHDVLANTRARGADELTLAADAALLSEPVSDIDVRSVGRRSEDITIGG</sequence>
<keyword evidence="3" id="KW-0547">Nucleotide-binding</keyword>
<evidence type="ECO:0000256" key="5">
    <source>
        <dbReference type="ARBA" id="ARBA00022840"/>
    </source>
</evidence>
<evidence type="ECO:0000313" key="7">
    <source>
        <dbReference type="EMBL" id="RKF07589.1"/>
    </source>
</evidence>
<dbReference type="EC" id="2.7.1.35" evidence="1"/>
<dbReference type="NCBIfam" id="TIGR00687">
    <property type="entry name" value="pyridox_kin"/>
    <property type="match status" value="1"/>
</dbReference>
<evidence type="ECO:0000256" key="1">
    <source>
        <dbReference type="ARBA" id="ARBA00012104"/>
    </source>
</evidence>
<feature type="domain" description="Pyridoxamine kinase/Phosphomethylpyrimidine kinase" evidence="6">
    <location>
        <begin position="89"/>
        <end position="265"/>
    </location>
</feature>
<dbReference type="EMBL" id="QFWV02000004">
    <property type="protein sequence ID" value="RKF07589.1"/>
    <property type="molecule type" value="Genomic_DNA"/>
</dbReference>
<proteinExistence type="predicted"/>
<dbReference type="GO" id="GO:0005829">
    <property type="term" value="C:cytosol"/>
    <property type="evidence" value="ECO:0007669"/>
    <property type="project" value="TreeGrafter"/>
</dbReference>
<dbReference type="GO" id="GO:0008478">
    <property type="term" value="F:pyridoxal kinase activity"/>
    <property type="evidence" value="ECO:0007669"/>
    <property type="project" value="UniProtKB-EC"/>
</dbReference>
<dbReference type="CDD" id="cd01173">
    <property type="entry name" value="pyridoxal_pyridoxamine_kinase"/>
    <property type="match status" value="1"/>
</dbReference>
<accession>A0A3A8AEW2</accession>
<name>A0A3A8AEW2_9HYPH</name>
<organism evidence="7 8">
    <name type="scientific">Oceaniradius stylonematis</name>
    <dbReference type="NCBI Taxonomy" id="2184161"/>
    <lineage>
        <taxon>Bacteria</taxon>
        <taxon>Pseudomonadati</taxon>
        <taxon>Pseudomonadota</taxon>
        <taxon>Alphaproteobacteria</taxon>
        <taxon>Hyphomicrobiales</taxon>
        <taxon>Ahrensiaceae</taxon>
        <taxon>Oceaniradius</taxon>
    </lineage>
</organism>
<comment type="caution">
    <text evidence="7">The sequence shown here is derived from an EMBL/GenBank/DDBJ whole genome shotgun (WGS) entry which is preliminary data.</text>
</comment>
<gene>
    <name evidence="7" type="primary">pdxY</name>
    <name evidence="7" type="ORF">DEM25_007370</name>
</gene>
<keyword evidence="5" id="KW-0067">ATP-binding</keyword>
<dbReference type="InterPro" id="IPR004625">
    <property type="entry name" value="PyrdxlKinase"/>
</dbReference>
<dbReference type="PANTHER" id="PTHR10534:SF2">
    <property type="entry name" value="PYRIDOXAL KINASE"/>
    <property type="match status" value="1"/>
</dbReference>
<reference evidence="7 8" key="1">
    <citation type="journal article" date="2018" name="Int. J. Syst. Bacteriol.">
        <title>Oceaniradius stylonemae gen. nov., sp. nov., isolated from a red alga, Stylonema cornu-cervi.</title>
        <authorList>
            <person name="Jeong S."/>
        </authorList>
    </citation>
    <scope>NUCLEOTIDE SEQUENCE [LARGE SCALE GENOMIC DNA]</scope>
    <source>
        <strain evidence="7 8">StC1</strain>
    </source>
</reference>
<dbReference type="RefSeq" id="WP_109765608.1">
    <property type="nucleotide sequence ID" value="NZ_JASHJV010000004.1"/>
</dbReference>
<dbReference type="Proteomes" id="UP000246132">
    <property type="component" value="Unassembled WGS sequence"/>
</dbReference>
<dbReference type="GO" id="GO:0005524">
    <property type="term" value="F:ATP binding"/>
    <property type="evidence" value="ECO:0007669"/>
    <property type="project" value="UniProtKB-KW"/>
</dbReference>